<reference evidence="4 5" key="1">
    <citation type="submission" date="2020-06" db="EMBL/GenBank/DDBJ databases">
        <title>NJ-3-1, isolated from saline soil.</title>
        <authorList>
            <person name="Cui H.L."/>
            <person name="Shi X."/>
        </authorList>
    </citation>
    <scope>NUCLEOTIDE SEQUENCE [LARGE SCALE GENOMIC DNA]</scope>
    <source>
        <strain evidence="4 5">NJ-3-1</strain>
    </source>
</reference>
<name>A0A7D5QCL4_9EURY</name>
<dbReference type="AlphaFoldDB" id="A0A7D5QCL4"/>
<dbReference type="PANTHER" id="PTHR43673:SF10">
    <property type="entry name" value="NADH DEHYDROGENASE_NAD(P)H NITROREDUCTASE XCC3605-RELATED"/>
    <property type="match status" value="1"/>
</dbReference>
<dbReference type="OrthoDB" id="287850at2157"/>
<dbReference type="GO" id="GO:0016491">
    <property type="term" value="F:oxidoreductase activity"/>
    <property type="evidence" value="ECO:0007669"/>
    <property type="project" value="UniProtKB-KW"/>
</dbReference>
<comment type="similarity">
    <text evidence="1">Belongs to the nitroreductase family.</text>
</comment>
<dbReference type="EMBL" id="CP058579">
    <property type="protein sequence ID" value="QLG63159.1"/>
    <property type="molecule type" value="Genomic_DNA"/>
</dbReference>
<dbReference type="Proteomes" id="UP000509626">
    <property type="component" value="Chromosome"/>
</dbReference>
<keyword evidence="5" id="KW-1185">Reference proteome</keyword>
<accession>A0A7D5QCL4</accession>
<proteinExistence type="inferred from homology"/>
<gene>
    <name evidence="4" type="ORF">HUG12_16030</name>
</gene>
<dbReference type="KEGG" id="halu:HUG12_16030"/>
<dbReference type="InterPro" id="IPR000415">
    <property type="entry name" value="Nitroreductase-like"/>
</dbReference>
<feature type="domain" description="Nitroreductase" evidence="3">
    <location>
        <begin position="8"/>
        <end position="182"/>
    </location>
</feature>
<evidence type="ECO:0000259" key="3">
    <source>
        <dbReference type="Pfam" id="PF00881"/>
    </source>
</evidence>
<evidence type="ECO:0000256" key="1">
    <source>
        <dbReference type="ARBA" id="ARBA00007118"/>
    </source>
</evidence>
<dbReference type="SUPFAM" id="SSF55469">
    <property type="entry name" value="FMN-dependent nitroreductase-like"/>
    <property type="match status" value="1"/>
</dbReference>
<dbReference type="RefSeq" id="WP_179269744.1">
    <property type="nucleotide sequence ID" value="NZ_CP058579.1"/>
</dbReference>
<dbReference type="GeneID" id="56038999"/>
<evidence type="ECO:0000313" key="5">
    <source>
        <dbReference type="Proteomes" id="UP000509626"/>
    </source>
</evidence>
<dbReference type="InterPro" id="IPR029479">
    <property type="entry name" value="Nitroreductase"/>
</dbReference>
<dbReference type="Gene3D" id="3.40.109.10">
    <property type="entry name" value="NADH Oxidase"/>
    <property type="match status" value="1"/>
</dbReference>
<dbReference type="Pfam" id="PF00881">
    <property type="entry name" value="Nitroreductase"/>
    <property type="match status" value="1"/>
</dbReference>
<sequence length="233" mass="25562">MDFEEVVTSRRSVHEYSDRELDDETLAEIFERARFAPSSFNLQPWEFLVVRREGTKRRLAEAANGQEHVADAAASVVVLGNLDPSAHAEPTFEDQLRKGYIPDEETKGYLLDTVEGMAGQSEEERRLWTVRSSALAAMAVMNAAWNRGVASCPVGGFDPDAVAEAFDVGDGYEPVLVVTLGYPAEEAADVENERKYRRSVDEIVHHESFDPVEEAALPRADVGASAGATATDD</sequence>
<protein>
    <submittedName>
        <fullName evidence="4">Nitroreductase family protein</fullName>
    </submittedName>
</protein>
<dbReference type="PANTHER" id="PTHR43673">
    <property type="entry name" value="NAD(P)H NITROREDUCTASE YDGI-RELATED"/>
    <property type="match status" value="1"/>
</dbReference>
<organism evidence="4 5">
    <name type="scientific">Halorarum salinum</name>
    <dbReference type="NCBI Taxonomy" id="2743089"/>
    <lineage>
        <taxon>Archaea</taxon>
        <taxon>Methanobacteriati</taxon>
        <taxon>Methanobacteriota</taxon>
        <taxon>Stenosarchaea group</taxon>
        <taxon>Halobacteria</taxon>
        <taxon>Halobacteriales</taxon>
        <taxon>Haloferacaceae</taxon>
        <taxon>Halorarum</taxon>
    </lineage>
</organism>
<evidence type="ECO:0000256" key="2">
    <source>
        <dbReference type="ARBA" id="ARBA00023002"/>
    </source>
</evidence>
<keyword evidence="2" id="KW-0560">Oxidoreductase</keyword>
<evidence type="ECO:0000313" key="4">
    <source>
        <dbReference type="EMBL" id="QLG63159.1"/>
    </source>
</evidence>